<feature type="region of interest" description="Disordered" evidence="1">
    <location>
        <begin position="59"/>
        <end position="78"/>
    </location>
</feature>
<reference evidence="2 3" key="1">
    <citation type="submission" date="2020-02" db="EMBL/GenBank/DDBJ databases">
        <title>Whole Genome Shotgun Sequence of Streptomyces sp. strain CWH03.</title>
        <authorList>
            <person name="Dohra H."/>
            <person name="Kodani S."/>
            <person name="Yamamura H."/>
        </authorList>
    </citation>
    <scope>NUCLEOTIDE SEQUENCE [LARGE SCALE GENOMIC DNA]</scope>
    <source>
        <strain evidence="2 3">CWH03</strain>
    </source>
</reference>
<keyword evidence="3" id="KW-1185">Reference proteome</keyword>
<name>A0A6A0AZL7_9ACTN</name>
<dbReference type="Proteomes" id="UP000484988">
    <property type="component" value="Unassembled WGS sequence"/>
</dbReference>
<comment type="caution">
    <text evidence="2">The sequence shown here is derived from an EMBL/GenBank/DDBJ whole genome shotgun (WGS) entry which is preliminary data.</text>
</comment>
<protein>
    <submittedName>
        <fullName evidence="2">Uncharacterized protein</fullName>
    </submittedName>
</protein>
<feature type="region of interest" description="Disordered" evidence="1">
    <location>
        <begin position="1"/>
        <end position="24"/>
    </location>
</feature>
<evidence type="ECO:0000313" key="3">
    <source>
        <dbReference type="Proteomes" id="UP000484988"/>
    </source>
</evidence>
<accession>A0A6A0AZL7</accession>
<organism evidence="2 3">
    <name type="scientific">Streptomyces pacificus</name>
    <dbReference type="NCBI Taxonomy" id="2705029"/>
    <lineage>
        <taxon>Bacteria</taxon>
        <taxon>Bacillati</taxon>
        <taxon>Actinomycetota</taxon>
        <taxon>Actinomycetes</taxon>
        <taxon>Kitasatosporales</taxon>
        <taxon>Streptomycetaceae</taxon>
        <taxon>Streptomyces</taxon>
    </lineage>
</organism>
<proteinExistence type="predicted"/>
<dbReference type="EMBL" id="BLLG01000016">
    <property type="protein sequence ID" value="GFH38336.1"/>
    <property type="molecule type" value="Genomic_DNA"/>
</dbReference>
<dbReference type="AlphaFoldDB" id="A0A6A0AZL7"/>
<gene>
    <name evidence="2" type="ORF">SCWH03_45780</name>
</gene>
<sequence length="78" mass="8353">MDPGIMGTNPPVTVHPIEPSGGRPVTIRGEPVGTAHDLFDVLEFLRRANLPETDTAIDDPALIEWRGGGPQSWAESPP</sequence>
<evidence type="ECO:0000313" key="2">
    <source>
        <dbReference type="EMBL" id="GFH38336.1"/>
    </source>
</evidence>
<evidence type="ECO:0000256" key="1">
    <source>
        <dbReference type="SAM" id="MobiDB-lite"/>
    </source>
</evidence>